<dbReference type="EMBL" id="JABSTR010000001">
    <property type="protein sequence ID" value="KAH9362513.1"/>
    <property type="molecule type" value="Genomic_DNA"/>
</dbReference>
<sequence length="170" mass="19499">MQPSKKSLRKTIAVAPKKLLDYEVRFAELHARALAAGFSPKELSELAAVKRFHRNGTYKVLSAQFLTRVTNSVRATIRFRRCMKLLAGILIFSTVLQFWRLDLCRQSGWVSLFIDKRRLNSEPCVFEMPAKVQSSMMPPFDCNVCKSLRKVSRRSALSPLDFDEMQVLTL</sequence>
<reference evidence="1 2" key="1">
    <citation type="journal article" date="2020" name="Cell">
        <title>Large-Scale Comparative Analyses of Tick Genomes Elucidate Their Genetic Diversity and Vector Capacities.</title>
        <authorList>
            <consortium name="Tick Genome and Microbiome Consortium (TIGMIC)"/>
            <person name="Jia N."/>
            <person name="Wang J."/>
            <person name="Shi W."/>
            <person name="Du L."/>
            <person name="Sun Y."/>
            <person name="Zhan W."/>
            <person name="Jiang J.F."/>
            <person name="Wang Q."/>
            <person name="Zhang B."/>
            <person name="Ji P."/>
            <person name="Bell-Sakyi L."/>
            <person name="Cui X.M."/>
            <person name="Yuan T.T."/>
            <person name="Jiang B.G."/>
            <person name="Yang W.F."/>
            <person name="Lam T.T."/>
            <person name="Chang Q.C."/>
            <person name="Ding S.J."/>
            <person name="Wang X.J."/>
            <person name="Zhu J.G."/>
            <person name="Ruan X.D."/>
            <person name="Zhao L."/>
            <person name="Wei J.T."/>
            <person name="Ye R.Z."/>
            <person name="Que T.C."/>
            <person name="Du C.H."/>
            <person name="Zhou Y.H."/>
            <person name="Cheng J.X."/>
            <person name="Dai P.F."/>
            <person name="Guo W.B."/>
            <person name="Han X.H."/>
            <person name="Huang E.J."/>
            <person name="Li L.F."/>
            <person name="Wei W."/>
            <person name="Gao Y.C."/>
            <person name="Liu J.Z."/>
            <person name="Shao H.Z."/>
            <person name="Wang X."/>
            <person name="Wang C.C."/>
            <person name="Yang T.C."/>
            <person name="Huo Q.B."/>
            <person name="Li W."/>
            <person name="Chen H.Y."/>
            <person name="Chen S.E."/>
            <person name="Zhou L.G."/>
            <person name="Ni X.B."/>
            <person name="Tian J.H."/>
            <person name="Sheng Y."/>
            <person name="Liu T."/>
            <person name="Pan Y.S."/>
            <person name="Xia L.Y."/>
            <person name="Li J."/>
            <person name="Zhao F."/>
            <person name="Cao W.C."/>
        </authorList>
    </citation>
    <scope>NUCLEOTIDE SEQUENCE [LARGE SCALE GENOMIC DNA]</scope>
    <source>
        <strain evidence="1">HaeL-2018</strain>
    </source>
</reference>
<keyword evidence="2" id="KW-1185">Reference proteome</keyword>
<dbReference type="Proteomes" id="UP000821853">
    <property type="component" value="Chromosome 1"/>
</dbReference>
<dbReference type="AlphaFoldDB" id="A0A9J6FJG7"/>
<organism evidence="1 2">
    <name type="scientific">Haemaphysalis longicornis</name>
    <name type="common">Bush tick</name>
    <dbReference type="NCBI Taxonomy" id="44386"/>
    <lineage>
        <taxon>Eukaryota</taxon>
        <taxon>Metazoa</taxon>
        <taxon>Ecdysozoa</taxon>
        <taxon>Arthropoda</taxon>
        <taxon>Chelicerata</taxon>
        <taxon>Arachnida</taxon>
        <taxon>Acari</taxon>
        <taxon>Parasitiformes</taxon>
        <taxon>Ixodida</taxon>
        <taxon>Ixodoidea</taxon>
        <taxon>Ixodidae</taxon>
        <taxon>Haemaphysalinae</taxon>
        <taxon>Haemaphysalis</taxon>
    </lineage>
</organism>
<dbReference type="OrthoDB" id="10464514at2759"/>
<protein>
    <submittedName>
        <fullName evidence="1">Uncharacterized protein</fullName>
    </submittedName>
</protein>
<name>A0A9J6FJG7_HAELO</name>
<gene>
    <name evidence="1" type="ORF">HPB48_015573</name>
</gene>
<evidence type="ECO:0000313" key="1">
    <source>
        <dbReference type="EMBL" id="KAH9362513.1"/>
    </source>
</evidence>
<proteinExistence type="predicted"/>
<evidence type="ECO:0000313" key="2">
    <source>
        <dbReference type="Proteomes" id="UP000821853"/>
    </source>
</evidence>
<comment type="caution">
    <text evidence="1">The sequence shown here is derived from an EMBL/GenBank/DDBJ whole genome shotgun (WGS) entry which is preliminary data.</text>
</comment>
<accession>A0A9J6FJG7</accession>
<dbReference type="VEuPathDB" id="VectorBase:HLOH_043758"/>